<evidence type="ECO:0000313" key="3">
    <source>
        <dbReference type="WBParaSite" id="ACRNAN_scaffold20979.g30488.t1"/>
    </source>
</evidence>
<dbReference type="Proteomes" id="UP000887540">
    <property type="component" value="Unplaced"/>
</dbReference>
<organism evidence="2 3">
    <name type="scientific">Acrobeloides nanus</name>
    <dbReference type="NCBI Taxonomy" id="290746"/>
    <lineage>
        <taxon>Eukaryota</taxon>
        <taxon>Metazoa</taxon>
        <taxon>Ecdysozoa</taxon>
        <taxon>Nematoda</taxon>
        <taxon>Chromadorea</taxon>
        <taxon>Rhabditida</taxon>
        <taxon>Tylenchina</taxon>
        <taxon>Cephalobomorpha</taxon>
        <taxon>Cephaloboidea</taxon>
        <taxon>Cephalobidae</taxon>
        <taxon>Acrobeloides</taxon>
    </lineage>
</organism>
<sequence length="81" mass="9415">MRSKKSTVKDEARSGRPSTFNEDELRRLVEENPKRTTRKLAAILQKDKALVWRLYRLLAWSANSVFGYRISSQTSTKGRDN</sequence>
<name>A0A914D8B5_9BILA</name>
<keyword evidence="2" id="KW-1185">Reference proteome</keyword>
<reference evidence="3" key="1">
    <citation type="submission" date="2022-11" db="UniProtKB">
        <authorList>
            <consortium name="WormBaseParasite"/>
        </authorList>
    </citation>
    <scope>IDENTIFICATION</scope>
</reference>
<evidence type="ECO:0000313" key="2">
    <source>
        <dbReference type="Proteomes" id="UP000887540"/>
    </source>
</evidence>
<dbReference type="WBParaSite" id="ACRNAN_scaffold20979.g30488.t1">
    <property type="protein sequence ID" value="ACRNAN_scaffold20979.g30488.t1"/>
    <property type="gene ID" value="ACRNAN_scaffold20979.g30488"/>
</dbReference>
<protein>
    <submittedName>
        <fullName evidence="3">Uncharacterized protein</fullName>
    </submittedName>
</protein>
<accession>A0A914D8B5</accession>
<evidence type="ECO:0000256" key="1">
    <source>
        <dbReference type="SAM" id="MobiDB-lite"/>
    </source>
</evidence>
<feature type="region of interest" description="Disordered" evidence="1">
    <location>
        <begin position="1"/>
        <end position="28"/>
    </location>
</feature>
<dbReference type="AlphaFoldDB" id="A0A914D8B5"/>
<proteinExistence type="predicted"/>